<dbReference type="Gene3D" id="3.40.50.2020">
    <property type="match status" value="1"/>
</dbReference>
<evidence type="ECO:0000313" key="2">
    <source>
        <dbReference type="EMBL" id="OMJ28703.1"/>
    </source>
</evidence>
<keyword evidence="2" id="KW-0328">Glycosyltransferase</keyword>
<proteinExistence type="predicted"/>
<comment type="caution">
    <text evidence="2">The sequence shown here is derived from an EMBL/GenBank/DDBJ whole genome shotgun (WGS) entry which is preliminary data.</text>
</comment>
<accession>A0A1R1YP89</accession>
<reference evidence="3" key="1">
    <citation type="submission" date="2017-01" db="EMBL/GenBank/DDBJ databases">
        <authorList>
            <person name="Wang Y."/>
            <person name="White M."/>
            <person name="Kvist S."/>
            <person name="Moncalvo J.-M."/>
        </authorList>
    </citation>
    <scope>NUCLEOTIDE SEQUENCE [LARGE SCALE GENOMIC DNA]</scope>
    <source>
        <strain evidence="3">ID-206-W2</strain>
    </source>
</reference>
<dbReference type="SUPFAM" id="SSF53271">
    <property type="entry name" value="PRTase-like"/>
    <property type="match status" value="1"/>
</dbReference>
<dbReference type="InterPro" id="IPR000836">
    <property type="entry name" value="PRTase_dom"/>
</dbReference>
<evidence type="ECO:0000259" key="1">
    <source>
        <dbReference type="Pfam" id="PF14681"/>
    </source>
</evidence>
<sequence length="115" mass="13222">MKMNNLQVINHPVLAAKLNRLRDKSIPPYEFRELSRQISTILLTYATSDLNLKPTGTLSSPISSYEGFNISERVAIIPILRSGSVMIDRNQFIYIFEPLYFNSAYKYPHSIDIQI</sequence>
<keyword evidence="2" id="KW-0808">Transferase</keyword>
<dbReference type="OrthoDB" id="10257085at2759"/>
<dbReference type="GO" id="GO:0016757">
    <property type="term" value="F:glycosyltransferase activity"/>
    <property type="evidence" value="ECO:0007669"/>
    <property type="project" value="UniProtKB-KW"/>
</dbReference>
<gene>
    <name evidence="2" type="ORF">AYI69_g1813</name>
</gene>
<name>A0A1R1YP89_9FUNG</name>
<keyword evidence="3" id="KW-1185">Reference proteome</keyword>
<dbReference type="AlphaFoldDB" id="A0A1R1YP89"/>
<feature type="domain" description="Phosphoribosyltransferase" evidence="1">
    <location>
        <begin position="8"/>
        <end position="89"/>
    </location>
</feature>
<dbReference type="EMBL" id="LSSM01000504">
    <property type="protein sequence ID" value="OMJ28703.1"/>
    <property type="molecule type" value="Genomic_DNA"/>
</dbReference>
<protein>
    <submittedName>
        <fullName evidence="2">Uracil phosphoribosyltransferase</fullName>
    </submittedName>
</protein>
<organism evidence="2 3">
    <name type="scientific">Smittium culicis</name>
    <dbReference type="NCBI Taxonomy" id="133412"/>
    <lineage>
        <taxon>Eukaryota</taxon>
        <taxon>Fungi</taxon>
        <taxon>Fungi incertae sedis</taxon>
        <taxon>Zoopagomycota</taxon>
        <taxon>Kickxellomycotina</taxon>
        <taxon>Harpellomycetes</taxon>
        <taxon>Harpellales</taxon>
        <taxon>Legeriomycetaceae</taxon>
        <taxon>Smittium</taxon>
    </lineage>
</organism>
<dbReference type="InterPro" id="IPR029057">
    <property type="entry name" value="PRTase-like"/>
</dbReference>
<evidence type="ECO:0000313" key="3">
    <source>
        <dbReference type="Proteomes" id="UP000187429"/>
    </source>
</evidence>
<dbReference type="Pfam" id="PF14681">
    <property type="entry name" value="UPRTase"/>
    <property type="match status" value="1"/>
</dbReference>
<dbReference type="Proteomes" id="UP000187429">
    <property type="component" value="Unassembled WGS sequence"/>
</dbReference>